<feature type="non-terminal residue" evidence="1">
    <location>
        <position position="209"/>
    </location>
</feature>
<keyword evidence="2" id="KW-1185">Reference proteome</keyword>
<protein>
    <submittedName>
        <fullName evidence="1">Uncharacterized protein</fullName>
    </submittedName>
</protein>
<dbReference type="OrthoDB" id="5596462at2759"/>
<accession>A0A9W8HU82</accession>
<proteinExistence type="predicted"/>
<gene>
    <name evidence="1" type="ORF">H4R20_006185</name>
</gene>
<comment type="caution">
    <text evidence="1">The sequence shown here is derived from an EMBL/GenBank/DDBJ whole genome shotgun (WGS) entry which is preliminary data.</text>
</comment>
<reference evidence="1" key="1">
    <citation type="submission" date="2022-07" db="EMBL/GenBank/DDBJ databases">
        <title>Phylogenomic reconstructions and comparative analyses of Kickxellomycotina fungi.</title>
        <authorList>
            <person name="Reynolds N.K."/>
            <person name="Stajich J.E."/>
            <person name="Barry K."/>
            <person name="Grigoriev I.V."/>
            <person name="Crous P."/>
            <person name="Smith M.E."/>
        </authorList>
    </citation>
    <scope>NUCLEOTIDE SEQUENCE</scope>
    <source>
        <strain evidence="1">NRRL 1565</strain>
    </source>
</reference>
<sequence>MPVSGRQNTTKDDILNIPFGDIFALDPSNVRYIASLLNVLSQVNPQRLGQLAPMFGMGSNSLRSSEGAESVSNLLATIGTMDASTLELISKATSVSMNAEDPLLRSKSLFALSNILSMDTKRVRQVTAFLTSISRLQPLQLESYLQDIGWEGQNIHRTADLSSNVNLVPNLSYLFPVSDSLLKDMTDAATSYASGTTERALSVKPAVLS</sequence>
<dbReference type="AlphaFoldDB" id="A0A9W8HU82"/>
<dbReference type="Proteomes" id="UP001140094">
    <property type="component" value="Unassembled WGS sequence"/>
</dbReference>
<evidence type="ECO:0000313" key="1">
    <source>
        <dbReference type="EMBL" id="KAJ2794550.1"/>
    </source>
</evidence>
<dbReference type="EMBL" id="JANBUO010002495">
    <property type="protein sequence ID" value="KAJ2794550.1"/>
    <property type="molecule type" value="Genomic_DNA"/>
</dbReference>
<evidence type="ECO:0000313" key="2">
    <source>
        <dbReference type="Proteomes" id="UP001140094"/>
    </source>
</evidence>
<name>A0A9W8HU82_9FUNG</name>
<organism evidence="1 2">
    <name type="scientific">Coemansia guatemalensis</name>
    <dbReference type="NCBI Taxonomy" id="2761395"/>
    <lineage>
        <taxon>Eukaryota</taxon>
        <taxon>Fungi</taxon>
        <taxon>Fungi incertae sedis</taxon>
        <taxon>Zoopagomycota</taxon>
        <taxon>Kickxellomycotina</taxon>
        <taxon>Kickxellomycetes</taxon>
        <taxon>Kickxellales</taxon>
        <taxon>Kickxellaceae</taxon>
        <taxon>Coemansia</taxon>
    </lineage>
</organism>